<evidence type="ECO:0000313" key="2">
    <source>
        <dbReference type="EMBL" id="TGX54776.1"/>
    </source>
</evidence>
<reference evidence="2 3" key="1">
    <citation type="submission" date="2019-04" db="EMBL/GenBank/DDBJ databases">
        <title>Sphingomonas psychrotolerans sp. nov., isolated from soil in the Tianshan Mountains, Xinjiang, China.</title>
        <authorList>
            <person name="Luo Y."/>
            <person name="Sheng H."/>
        </authorList>
    </citation>
    <scope>NUCLEOTIDE SEQUENCE [LARGE SCALE GENOMIC DNA]</scope>
    <source>
        <strain evidence="2 3">ZFGT-11</strain>
    </source>
</reference>
<keyword evidence="3" id="KW-1185">Reference proteome</keyword>
<protein>
    <recommendedName>
        <fullName evidence="4">Helix-turn-helix domain-containing protein</fullName>
    </recommendedName>
</protein>
<evidence type="ECO:0000313" key="3">
    <source>
        <dbReference type="Proteomes" id="UP000306147"/>
    </source>
</evidence>
<dbReference type="AlphaFoldDB" id="A0A4S1XI78"/>
<organism evidence="2 3">
    <name type="scientific">Sphingomonas gei</name>
    <dbReference type="NCBI Taxonomy" id="1395960"/>
    <lineage>
        <taxon>Bacteria</taxon>
        <taxon>Pseudomonadati</taxon>
        <taxon>Pseudomonadota</taxon>
        <taxon>Alphaproteobacteria</taxon>
        <taxon>Sphingomonadales</taxon>
        <taxon>Sphingomonadaceae</taxon>
        <taxon>Sphingomonas</taxon>
    </lineage>
</organism>
<dbReference type="RefSeq" id="WP_135962672.1">
    <property type="nucleotide sequence ID" value="NZ_SRXT01000002.1"/>
</dbReference>
<evidence type="ECO:0000256" key="1">
    <source>
        <dbReference type="SAM" id="MobiDB-lite"/>
    </source>
</evidence>
<dbReference type="OrthoDB" id="9857240at2"/>
<gene>
    <name evidence="2" type="ORF">E5A73_04795</name>
</gene>
<dbReference type="EMBL" id="SRXT01000002">
    <property type="protein sequence ID" value="TGX54776.1"/>
    <property type="molecule type" value="Genomic_DNA"/>
</dbReference>
<feature type="region of interest" description="Disordered" evidence="1">
    <location>
        <begin position="115"/>
        <end position="169"/>
    </location>
</feature>
<proteinExistence type="predicted"/>
<evidence type="ECO:0008006" key="4">
    <source>
        <dbReference type="Google" id="ProtNLM"/>
    </source>
</evidence>
<comment type="caution">
    <text evidence="2">The sequence shown here is derived from an EMBL/GenBank/DDBJ whole genome shotgun (WGS) entry which is preliminary data.</text>
</comment>
<accession>A0A4S1XI78</accession>
<name>A0A4S1XI78_9SPHN</name>
<dbReference type="Proteomes" id="UP000306147">
    <property type="component" value="Unassembled WGS sequence"/>
</dbReference>
<sequence>MKVNASEQDIFRATTGLAIHASLARTLAYCLYWCQHATHWDGDAPAIWKTGPELRAEQRIAARTANRHFKELAALGYWTISYRPRPGTIGKVTWLTMTTRGLDLVALARQQAVLRSAKKSKKGTPDGTSESQPDAAVPVDPSSYDVTSKQVHHSAKTTKNGKGFILPSEAGKKGMNEAYPSGYSGKDGKKVPKAPGYVKACPADYAFAAIVREVWTSATLQEWDWSSKFTWENIAEIRSKAGTIGVPESDMADFVHALVQNWSWLRWCMAQRFVDHPSNLHAPSPMALAHEFDVLGKKMLDRIAEMKNPPKKSNLNDDW</sequence>